<dbReference type="AlphaFoldDB" id="A0A1I1JWQ9"/>
<evidence type="ECO:0000256" key="1">
    <source>
        <dbReference type="SAM" id="Phobius"/>
    </source>
</evidence>
<dbReference type="Proteomes" id="UP000199672">
    <property type="component" value="Unassembled WGS sequence"/>
</dbReference>
<keyword evidence="1" id="KW-1133">Transmembrane helix</keyword>
<protein>
    <submittedName>
        <fullName evidence="2">Uncharacterized protein</fullName>
    </submittedName>
</protein>
<reference evidence="3" key="1">
    <citation type="submission" date="2016-10" db="EMBL/GenBank/DDBJ databases">
        <authorList>
            <person name="Varghese N."/>
            <person name="Submissions S."/>
        </authorList>
    </citation>
    <scope>NUCLEOTIDE SEQUENCE [LARGE SCALE GENOMIC DNA]</scope>
    <source>
        <strain evidence="3">CGMCC 1.10370</strain>
    </source>
</reference>
<evidence type="ECO:0000313" key="3">
    <source>
        <dbReference type="Proteomes" id="UP000199672"/>
    </source>
</evidence>
<evidence type="ECO:0000313" key="2">
    <source>
        <dbReference type="EMBL" id="SFC52946.1"/>
    </source>
</evidence>
<gene>
    <name evidence="2" type="ORF">SAMN05216297_101147</name>
</gene>
<keyword evidence="1" id="KW-0472">Membrane</keyword>
<organism evidence="2 3">
    <name type="scientific">Flavobacterium phragmitis</name>
    <dbReference type="NCBI Taxonomy" id="739143"/>
    <lineage>
        <taxon>Bacteria</taxon>
        <taxon>Pseudomonadati</taxon>
        <taxon>Bacteroidota</taxon>
        <taxon>Flavobacteriia</taxon>
        <taxon>Flavobacteriales</taxon>
        <taxon>Flavobacteriaceae</taxon>
        <taxon>Flavobacterium</taxon>
    </lineage>
</organism>
<feature type="transmembrane region" description="Helical" evidence="1">
    <location>
        <begin position="596"/>
        <end position="617"/>
    </location>
</feature>
<dbReference type="RefSeq" id="WP_091489945.1">
    <property type="nucleotide sequence ID" value="NZ_FOMH01000001.1"/>
</dbReference>
<keyword evidence="3" id="KW-1185">Reference proteome</keyword>
<name>A0A1I1JWQ9_9FLAO</name>
<dbReference type="OrthoDB" id="891298at2"/>
<dbReference type="EMBL" id="FOMH01000001">
    <property type="protein sequence ID" value="SFC52946.1"/>
    <property type="molecule type" value="Genomic_DNA"/>
</dbReference>
<dbReference type="STRING" id="739143.SAMN05216297_101147"/>
<proteinExistence type="predicted"/>
<sequence length="623" mass="73369">MNCFWLQKILDEATDLSKSDWSTNAYQKALDATTELQIGTDDDYFHEVLLSNFENEIESFEKLYLVKFFEFLHFSIIGGECFHTDFSDLIKKTITICGKFQFAEFNDEIDEEIQLSLENKIQELEPLSVLKKSLLEFQSSSNFLLRLIENPSLNTLFDLSDRTQDILDELKSNTSFIQNDLKKELLLSVKNNLILLRKDFCLKYDIQDIKTLLISKNELEICSKYFISTPTISKILELLIEKSIFLIRKLIIRKNKEDNVHNENYVFLGKESNFDLTAHKLKLEVFKDWDRYSKNHFLSEDNHEKTIILKRNAKKIIDIGKVCALDFHSLTKYYKDLNSNFSKLTKLLDEIQSIPIDSTSFDKFALDKIKNYISNNIFSETIKNISTESKVEIVENLIDCEIEKIEKIQDDSFLNNFFPYYKICDFLNKYIEIKITALSLDSQNSKFDILEIKRSHELLQKYFNIFKKYLKWSKVHLNYACQLPFKECIKKHKIDTIEINVFSSSTFSLPIEFEKYDDFERYTEAFLLRIDNEIKSLNNLDAFVSLFKKDRDKLQEEIRNNSNKNIELLGIFSAVIALLFQGVNTAQSLQTFEQKILTFIAMFIVLIAFLLLLHYFVNHRKNK</sequence>
<keyword evidence="1" id="KW-0812">Transmembrane</keyword>
<accession>A0A1I1JWQ9</accession>